<keyword evidence="6 13" id="KW-0441">Lipid A biosynthesis</keyword>
<evidence type="ECO:0000256" key="9">
    <source>
        <dbReference type="ARBA" id="ARBA00022777"/>
    </source>
</evidence>
<dbReference type="EC" id="2.7.1.130" evidence="3 13"/>
<dbReference type="EMBL" id="CP038613">
    <property type="protein sequence ID" value="QBY42747.1"/>
    <property type="molecule type" value="Genomic_DNA"/>
</dbReference>
<organism evidence="15 17">
    <name type="scientific">Arsenophonus nasoniae</name>
    <name type="common">son-killer infecting Nasonia vitripennis</name>
    <dbReference type="NCBI Taxonomy" id="638"/>
    <lineage>
        <taxon>Bacteria</taxon>
        <taxon>Pseudomonadati</taxon>
        <taxon>Pseudomonadota</taxon>
        <taxon>Gammaproteobacteria</taxon>
        <taxon>Enterobacterales</taxon>
        <taxon>Morganellaceae</taxon>
        <taxon>Arsenophonus</taxon>
    </lineage>
</organism>
<dbReference type="Proteomes" id="UP000295134">
    <property type="component" value="Chromosome"/>
</dbReference>
<dbReference type="GO" id="GO:0009245">
    <property type="term" value="P:lipid A biosynthetic process"/>
    <property type="evidence" value="ECO:0007669"/>
    <property type="project" value="UniProtKB-UniRule"/>
</dbReference>
<keyword evidence="8 13" id="KW-0547">Nucleotide-binding</keyword>
<evidence type="ECO:0000256" key="1">
    <source>
        <dbReference type="ARBA" id="ARBA00002274"/>
    </source>
</evidence>
<dbReference type="NCBIfam" id="TIGR00682">
    <property type="entry name" value="lpxK"/>
    <property type="match status" value="1"/>
</dbReference>
<keyword evidence="14" id="KW-1133">Transmembrane helix</keyword>
<keyword evidence="14" id="KW-0472">Membrane</keyword>
<evidence type="ECO:0000256" key="11">
    <source>
        <dbReference type="ARBA" id="ARBA00023098"/>
    </source>
</evidence>
<reference evidence="15 17" key="1">
    <citation type="submission" date="2019-03" db="EMBL/GenBank/DDBJ databases">
        <title>Long-read sequencing reveals hyperdense prophage content in a complex bacterial symbiont genome.</title>
        <authorList>
            <person name="Frost C.L."/>
            <person name="Siozios S."/>
            <person name="Nadal-Jimenez P."/>
            <person name="Brockhurst M.A."/>
            <person name="King K.C."/>
            <person name="Darby A.C."/>
            <person name="Hurst G.D.D."/>
        </authorList>
    </citation>
    <scope>NUCLEOTIDE SEQUENCE [LARGE SCALE GENOMIC DNA]</scope>
    <source>
        <strain evidence="15 17">FIN</strain>
    </source>
</reference>
<protein>
    <recommendedName>
        <fullName evidence="4 13">Tetraacyldisaccharide 4'-kinase</fullName>
        <ecNumber evidence="3 13">2.7.1.130</ecNumber>
    </recommendedName>
    <alternativeName>
        <fullName evidence="12 13">Lipid A 4'-kinase</fullName>
    </alternativeName>
</protein>
<feature type="binding site" evidence="13">
    <location>
        <begin position="55"/>
        <end position="62"/>
    </location>
    <ligand>
        <name>ATP</name>
        <dbReference type="ChEBI" id="CHEBI:30616"/>
    </ligand>
</feature>
<comment type="function">
    <text evidence="1 13">Transfers the gamma-phosphate of ATP to the 4'-position of a tetraacyldisaccharide 1-phosphate intermediate (termed DS-1-P) to form tetraacyldisaccharide 1,4'-bis-phosphate (lipid IVA).</text>
</comment>
<evidence type="ECO:0000256" key="10">
    <source>
        <dbReference type="ARBA" id="ARBA00022840"/>
    </source>
</evidence>
<keyword evidence="18" id="KW-1185">Reference proteome</keyword>
<evidence type="ECO:0000256" key="5">
    <source>
        <dbReference type="ARBA" id="ARBA00022516"/>
    </source>
</evidence>
<name>A0A4P7KRQ4_9GAMM</name>
<evidence type="ECO:0000256" key="4">
    <source>
        <dbReference type="ARBA" id="ARBA00016436"/>
    </source>
</evidence>
<keyword evidence="7 13" id="KW-0808">Transferase</keyword>
<dbReference type="GO" id="GO:0005524">
    <property type="term" value="F:ATP binding"/>
    <property type="evidence" value="ECO:0007669"/>
    <property type="project" value="UniProtKB-UniRule"/>
</dbReference>
<dbReference type="EMBL" id="CP123523">
    <property type="protein sequence ID" value="WGM06811.1"/>
    <property type="molecule type" value="Genomic_DNA"/>
</dbReference>
<evidence type="ECO:0000256" key="7">
    <source>
        <dbReference type="ARBA" id="ARBA00022679"/>
    </source>
</evidence>
<evidence type="ECO:0000256" key="6">
    <source>
        <dbReference type="ARBA" id="ARBA00022556"/>
    </source>
</evidence>
<evidence type="ECO:0000313" key="18">
    <source>
        <dbReference type="Proteomes" id="UP001177592"/>
    </source>
</evidence>
<evidence type="ECO:0000256" key="14">
    <source>
        <dbReference type="SAM" id="Phobius"/>
    </source>
</evidence>
<dbReference type="GeneID" id="96876507"/>
<dbReference type="InterPro" id="IPR027417">
    <property type="entry name" value="P-loop_NTPase"/>
</dbReference>
<dbReference type="KEGG" id="ans:ArsFIN_13060"/>
<keyword evidence="9 13" id="KW-0418">Kinase</keyword>
<evidence type="ECO:0000256" key="2">
    <source>
        <dbReference type="ARBA" id="ARBA00004870"/>
    </source>
</evidence>
<evidence type="ECO:0000256" key="13">
    <source>
        <dbReference type="HAMAP-Rule" id="MF_00409"/>
    </source>
</evidence>
<evidence type="ECO:0000256" key="8">
    <source>
        <dbReference type="ARBA" id="ARBA00022741"/>
    </source>
</evidence>
<evidence type="ECO:0000313" key="17">
    <source>
        <dbReference type="Proteomes" id="UP000295134"/>
    </source>
</evidence>
<dbReference type="InterPro" id="IPR003758">
    <property type="entry name" value="LpxK"/>
</dbReference>
<dbReference type="RefSeq" id="WP_026822374.1">
    <property type="nucleotide sequence ID" value="NZ_CP038613.1"/>
</dbReference>
<feature type="transmembrane region" description="Helical" evidence="14">
    <location>
        <begin position="12"/>
        <end position="29"/>
    </location>
</feature>
<keyword evidence="5 13" id="KW-0444">Lipid biosynthesis</keyword>
<keyword evidence="10 13" id="KW-0067">ATP-binding</keyword>
<dbReference type="Pfam" id="PF02606">
    <property type="entry name" value="LpxK"/>
    <property type="match status" value="1"/>
</dbReference>
<dbReference type="UniPathway" id="UPA00359">
    <property type="reaction ID" value="UER00482"/>
</dbReference>
<sequence>MIEKIWSGRSWLSLLLVPLSILYSMIIGLRRLCYHLAILPRWKALIPIIVVGNLTVGGNGKTPVVIWLVEQLLSRGYRVGVVSRGYGGKATSYPLLVNKSISIKESGDEPALIYRRTGVPVAVAPKRVAAVKMLLREHNLDVIITDDGLQHYALRRDFEIVVIDGIRRFGNGYLLPAGPLRECQYRLNTVNAVIINGGIAKQGEIAMQLTGDIAINMLTGEKRSVCELGQVVAIAGIGHPARFFSSLEQKGVPLIATHAFSDHQHYEFSTLSSLVTDHQTLLMTEKDAVKCFHFAQLNWWYLPVNAKLSQPGAGKILSAISELAKLSKNA</sequence>
<evidence type="ECO:0000313" key="16">
    <source>
        <dbReference type="EMBL" id="WGM06811.1"/>
    </source>
</evidence>
<comment type="catalytic activity">
    <reaction evidence="13">
        <text>a lipid A disaccharide + ATP = a lipid IVA + ADP + H(+)</text>
        <dbReference type="Rhea" id="RHEA:67840"/>
        <dbReference type="ChEBI" id="CHEBI:15378"/>
        <dbReference type="ChEBI" id="CHEBI:30616"/>
        <dbReference type="ChEBI" id="CHEBI:176343"/>
        <dbReference type="ChEBI" id="CHEBI:176425"/>
        <dbReference type="ChEBI" id="CHEBI:456216"/>
        <dbReference type="EC" id="2.7.1.130"/>
    </reaction>
</comment>
<dbReference type="PANTHER" id="PTHR42724">
    <property type="entry name" value="TETRAACYLDISACCHARIDE 4'-KINASE"/>
    <property type="match status" value="1"/>
</dbReference>
<dbReference type="Proteomes" id="UP001177592">
    <property type="component" value="Chromosome"/>
</dbReference>
<dbReference type="GO" id="GO:0009029">
    <property type="term" value="F:lipid-A 4'-kinase activity"/>
    <property type="evidence" value="ECO:0007669"/>
    <property type="project" value="UniProtKB-UniRule"/>
</dbReference>
<dbReference type="PANTHER" id="PTHR42724:SF1">
    <property type="entry name" value="TETRAACYLDISACCHARIDE 4'-KINASE, MITOCHONDRIAL-RELATED"/>
    <property type="match status" value="1"/>
</dbReference>
<evidence type="ECO:0000256" key="3">
    <source>
        <dbReference type="ARBA" id="ARBA00012071"/>
    </source>
</evidence>
<reference evidence="16" key="2">
    <citation type="submission" date="2023-04" db="EMBL/GenBank/DDBJ databases">
        <title>Genome dynamics across the evolutionary transition to endosymbiosis.</title>
        <authorList>
            <person name="Siozios S."/>
            <person name="Nadal-Jimenez P."/>
            <person name="Azagi T."/>
            <person name="Sprong H."/>
            <person name="Frost C.L."/>
            <person name="Parratt S.R."/>
            <person name="Taylor G."/>
            <person name="Brettell L."/>
            <person name="Lew K.C."/>
            <person name="Croft L."/>
            <person name="King K.C."/>
            <person name="Brockhurst M.A."/>
            <person name="Hypsa V."/>
            <person name="Novakova E."/>
            <person name="Darby A.C."/>
            <person name="Hurst G.D.D."/>
        </authorList>
    </citation>
    <scope>NUCLEOTIDE SEQUENCE</scope>
    <source>
        <strain evidence="16">ANv_CAN</strain>
    </source>
</reference>
<comment type="similarity">
    <text evidence="13">Belongs to the LpxK family.</text>
</comment>
<keyword evidence="11 13" id="KW-0443">Lipid metabolism</keyword>
<keyword evidence="14" id="KW-0812">Transmembrane</keyword>
<dbReference type="HAMAP" id="MF_00409">
    <property type="entry name" value="LpxK"/>
    <property type="match status" value="1"/>
</dbReference>
<dbReference type="GO" id="GO:0009244">
    <property type="term" value="P:lipopolysaccharide core region biosynthetic process"/>
    <property type="evidence" value="ECO:0007669"/>
    <property type="project" value="TreeGrafter"/>
</dbReference>
<evidence type="ECO:0000313" key="15">
    <source>
        <dbReference type="EMBL" id="QBY42747.1"/>
    </source>
</evidence>
<comment type="pathway">
    <text evidence="2 13">Glycolipid biosynthesis; lipid IV(A) biosynthesis; lipid IV(A) from (3R)-3-hydroxytetradecanoyl-[acyl-carrier-protein] and UDP-N-acetyl-alpha-D-glucosamine: step 6/6.</text>
</comment>
<dbReference type="AlphaFoldDB" id="A0A4P7KRQ4"/>
<accession>A0A4P7KRQ4</accession>
<proteinExistence type="inferred from homology"/>
<evidence type="ECO:0000256" key="12">
    <source>
        <dbReference type="ARBA" id="ARBA00029757"/>
    </source>
</evidence>
<gene>
    <name evidence="13 15" type="primary">lpxK</name>
    <name evidence="15" type="ORF">ArsFIN_13060</name>
    <name evidence="16" type="ORF">QE258_05855</name>
</gene>
<dbReference type="GO" id="GO:0005886">
    <property type="term" value="C:plasma membrane"/>
    <property type="evidence" value="ECO:0007669"/>
    <property type="project" value="TreeGrafter"/>
</dbReference>
<dbReference type="SUPFAM" id="SSF52540">
    <property type="entry name" value="P-loop containing nucleoside triphosphate hydrolases"/>
    <property type="match status" value="1"/>
</dbReference>